<evidence type="ECO:0000313" key="1">
    <source>
        <dbReference type="EMBL" id="OGI91660.1"/>
    </source>
</evidence>
<sequence length="446" mass="47589">MAFGSDRKISSRGFTLIETLVGSFIFLLVALSGYRAFAALMDAVIFSQAKIAGTSLANESIEITRNLPYEDVGVESGIPSGKIPRNQTFVKDGYSFDLQTTIRNVDDLFDGTIGGIPNDSSPADYKSADLDITCSNCKIFSPLRFTTLVAPRTLETASNNGALFIQVFDASGLPIPNASLHIVNTQTNPDTIIDELSDNEGWIKIVDAPPGTNAYNILATKEGYSRDETYPPGGAAGPDPLKPDATVVVQEVTQLSLSIDRTSSLNVSSIDQACVISPNVGFSLTGSKLIGAPSVLKYPTQNFTTDASGGYLVSDLEWDNYSVLLTSISYDLAGASLLPSFALNPNENKALNLVTVPHLDKALLVSVKDPNGAAIDGATVRLEKTEFDETKNTNSGACPTPGQVFWNGLPDGEYTLTVSKTGFQTSIITPLNLSLPWQNQIIILSP</sequence>
<name>A0A1F6XBQ4_9BACT</name>
<evidence type="ECO:0000313" key="2">
    <source>
        <dbReference type="Proteomes" id="UP000179381"/>
    </source>
</evidence>
<dbReference type="Pfam" id="PF07963">
    <property type="entry name" value="N_methyl"/>
    <property type="match status" value="1"/>
</dbReference>
<dbReference type="PROSITE" id="PS00409">
    <property type="entry name" value="PROKAR_NTER_METHYL"/>
    <property type="match status" value="1"/>
</dbReference>
<dbReference type="InterPro" id="IPR012902">
    <property type="entry name" value="N_methyl_site"/>
</dbReference>
<dbReference type="EMBL" id="MFVH01000024">
    <property type="protein sequence ID" value="OGI91660.1"/>
    <property type="molecule type" value="Genomic_DNA"/>
</dbReference>
<protein>
    <recommendedName>
        <fullName evidence="3">Carboxypeptidase regulatory-like domain-containing protein</fullName>
    </recommendedName>
</protein>
<dbReference type="Pfam" id="PF13620">
    <property type="entry name" value="CarboxypepD_reg"/>
    <property type="match status" value="1"/>
</dbReference>
<dbReference type="SUPFAM" id="SSF49478">
    <property type="entry name" value="Cna protein B-type domain"/>
    <property type="match status" value="1"/>
</dbReference>
<dbReference type="Gene3D" id="2.60.40.1120">
    <property type="entry name" value="Carboxypeptidase-like, regulatory domain"/>
    <property type="match status" value="1"/>
</dbReference>
<dbReference type="NCBIfam" id="TIGR02532">
    <property type="entry name" value="IV_pilin_GFxxxE"/>
    <property type="match status" value="1"/>
</dbReference>
<dbReference type="InterPro" id="IPR008969">
    <property type="entry name" value="CarboxyPept-like_regulatory"/>
</dbReference>
<dbReference type="SUPFAM" id="SSF49464">
    <property type="entry name" value="Carboxypeptidase regulatory domain-like"/>
    <property type="match status" value="1"/>
</dbReference>
<accession>A0A1F6XBQ4</accession>
<comment type="caution">
    <text evidence="1">The sequence shown here is derived from an EMBL/GenBank/DDBJ whole genome shotgun (WGS) entry which is preliminary data.</text>
</comment>
<dbReference type="Proteomes" id="UP000179381">
    <property type="component" value="Unassembled WGS sequence"/>
</dbReference>
<gene>
    <name evidence="1" type="ORF">A2933_02075</name>
</gene>
<dbReference type="AlphaFoldDB" id="A0A1F6XBQ4"/>
<evidence type="ECO:0008006" key="3">
    <source>
        <dbReference type="Google" id="ProtNLM"/>
    </source>
</evidence>
<reference evidence="1 2" key="1">
    <citation type="journal article" date="2016" name="Nat. Commun.">
        <title>Thousands of microbial genomes shed light on interconnected biogeochemical processes in an aquifer system.</title>
        <authorList>
            <person name="Anantharaman K."/>
            <person name="Brown C.T."/>
            <person name="Hug L.A."/>
            <person name="Sharon I."/>
            <person name="Castelle C.J."/>
            <person name="Probst A.J."/>
            <person name="Thomas B.C."/>
            <person name="Singh A."/>
            <person name="Wilkins M.J."/>
            <person name="Karaoz U."/>
            <person name="Brodie E.L."/>
            <person name="Williams K.H."/>
            <person name="Hubbard S.S."/>
            <person name="Banfield J.F."/>
        </authorList>
    </citation>
    <scope>NUCLEOTIDE SEQUENCE [LARGE SCALE GENOMIC DNA]</scope>
</reference>
<organism evidence="1 2">
    <name type="scientific">Candidatus Nomurabacteria bacterium RIFCSPLOWO2_01_FULL_46_18</name>
    <dbReference type="NCBI Taxonomy" id="1801783"/>
    <lineage>
        <taxon>Bacteria</taxon>
        <taxon>Candidatus Nomuraibacteriota</taxon>
    </lineage>
</organism>
<proteinExistence type="predicted"/>